<proteinExistence type="predicted"/>
<name>A0A6C0DN12_9ZZZZ</name>
<reference evidence="1" key="1">
    <citation type="journal article" date="2020" name="Nature">
        <title>Giant virus diversity and host interactions through global metagenomics.</title>
        <authorList>
            <person name="Schulz F."/>
            <person name="Roux S."/>
            <person name="Paez-Espino D."/>
            <person name="Jungbluth S."/>
            <person name="Walsh D.A."/>
            <person name="Denef V.J."/>
            <person name="McMahon K.D."/>
            <person name="Konstantinidis K.T."/>
            <person name="Eloe-Fadrosh E.A."/>
            <person name="Kyrpides N.C."/>
            <person name="Woyke T."/>
        </authorList>
    </citation>
    <scope>NUCLEOTIDE SEQUENCE</scope>
    <source>
        <strain evidence="1">GVMAG-M-3300023174-3</strain>
    </source>
</reference>
<dbReference type="EMBL" id="MN739647">
    <property type="protein sequence ID" value="QHT17987.1"/>
    <property type="molecule type" value="Genomic_DNA"/>
</dbReference>
<accession>A0A6C0DN12</accession>
<sequence>MKTMRILFVSFLILVFLAGMYVISTYGKKEGFSNPKNEGSDCPDLLVQKGNVLMLYNTNKPIVDGENPIPFFTLDDYIRYLETQRKNGTVCPVLYLQQEYNTQGQGVYRMRPSPFDTQGGLPAMVSTDTTNSIVPEQITKYLDASRENAPYNAGNYAGFDPQGLYIGVYTDIDQLHDSTKTDSISDNPMDPNWAGVTYTQQMVESGKYEENNISKPVLFTANNVEFRPSFPSHMRAPVDIL</sequence>
<evidence type="ECO:0000313" key="1">
    <source>
        <dbReference type="EMBL" id="QHT17987.1"/>
    </source>
</evidence>
<dbReference type="AlphaFoldDB" id="A0A6C0DN12"/>
<protein>
    <submittedName>
        <fullName evidence="1">Uncharacterized protein</fullName>
    </submittedName>
</protein>
<organism evidence="1">
    <name type="scientific">viral metagenome</name>
    <dbReference type="NCBI Taxonomy" id="1070528"/>
    <lineage>
        <taxon>unclassified sequences</taxon>
        <taxon>metagenomes</taxon>
        <taxon>organismal metagenomes</taxon>
    </lineage>
</organism>